<dbReference type="AlphaFoldDB" id="A0A0A9A2Z3"/>
<organism evidence="1">
    <name type="scientific">Arundo donax</name>
    <name type="common">Giant reed</name>
    <name type="synonym">Donax arundinaceus</name>
    <dbReference type="NCBI Taxonomy" id="35708"/>
    <lineage>
        <taxon>Eukaryota</taxon>
        <taxon>Viridiplantae</taxon>
        <taxon>Streptophyta</taxon>
        <taxon>Embryophyta</taxon>
        <taxon>Tracheophyta</taxon>
        <taxon>Spermatophyta</taxon>
        <taxon>Magnoliopsida</taxon>
        <taxon>Liliopsida</taxon>
        <taxon>Poales</taxon>
        <taxon>Poaceae</taxon>
        <taxon>PACMAD clade</taxon>
        <taxon>Arundinoideae</taxon>
        <taxon>Arundineae</taxon>
        <taxon>Arundo</taxon>
    </lineage>
</organism>
<sequence length="20" mass="2185">MFISPTLVLRIPLMKLGTPG</sequence>
<proteinExistence type="predicted"/>
<protein>
    <submittedName>
        <fullName evidence="1">Uncharacterized protein</fullName>
    </submittedName>
</protein>
<reference evidence="1" key="1">
    <citation type="submission" date="2014-09" db="EMBL/GenBank/DDBJ databases">
        <authorList>
            <person name="Magalhaes I.L.F."/>
            <person name="Oliveira U."/>
            <person name="Santos F.R."/>
            <person name="Vidigal T.H.D.A."/>
            <person name="Brescovit A.D."/>
            <person name="Santos A.J."/>
        </authorList>
    </citation>
    <scope>NUCLEOTIDE SEQUENCE</scope>
    <source>
        <tissue evidence="1">Shoot tissue taken approximately 20 cm above the soil surface</tissue>
    </source>
</reference>
<reference evidence="1" key="2">
    <citation type="journal article" date="2015" name="Data Brief">
        <title>Shoot transcriptome of the giant reed, Arundo donax.</title>
        <authorList>
            <person name="Barrero R.A."/>
            <person name="Guerrero F.D."/>
            <person name="Moolhuijzen P."/>
            <person name="Goolsby J.A."/>
            <person name="Tidwell J."/>
            <person name="Bellgard S.E."/>
            <person name="Bellgard M.I."/>
        </authorList>
    </citation>
    <scope>NUCLEOTIDE SEQUENCE</scope>
    <source>
        <tissue evidence="1">Shoot tissue taken approximately 20 cm above the soil surface</tissue>
    </source>
</reference>
<dbReference type="EMBL" id="GBRH01252439">
    <property type="protein sequence ID" value="JAD45456.1"/>
    <property type="molecule type" value="Transcribed_RNA"/>
</dbReference>
<name>A0A0A9A2Z3_ARUDO</name>
<evidence type="ECO:0000313" key="1">
    <source>
        <dbReference type="EMBL" id="JAD45456.1"/>
    </source>
</evidence>
<accession>A0A0A9A2Z3</accession>